<dbReference type="Proteomes" id="UP001168528">
    <property type="component" value="Unassembled WGS sequence"/>
</dbReference>
<evidence type="ECO:0000313" key="2">
    <source>
        <dbReference type="Proteomes" id="UP001168528"/>
    </source>
</evidence>
<dbReference type="RefSeq" id="WP_302042334.1">
    <property type="nucleotide sequence ID" value="NZ_JAUKPO010000065.1"/>
</dbReference>
<protein>
    <submittedName>
        <fullName evidence="1">Uncharacterized protein</fullName>
    </submittedName>
</protein>
<organism evidence="1 2">
    <name type="scientific">Rhodocytophaga aerolata</name>
    <dbReference type="NCBI Taxonomy" id="455078"/>
    <lineage>
        <taxon>Bacteria</taxon>
        <taxon>Pseudomonadati</taxon>
        <taxon>Bacteroidota</taxon>
        <taxon>Cytophagia</taxon>
        <taxon>Cytophagales</taxon>
        <taxon>Rhodocytophagaceae</taxon>
        <taxon>Rhodocytophaga</taxon>
    </lineage>
</organism>
<name>A0ABT8RHF8_9BACT</name>
<keyword evidence="2" id="KW-1185">Reference proteome</keyword>
<gene>
    <name evidence="1" type="ORF">Q0590_35015</name>
</gene>
<proteinExistence type="predicted"/>
<sequence>MNRGVPIPIFILYPTDSTRLLVLKSQYNRHAMKYNSLYRYLVDHEKEHLTTILSYLHEQIKHHEQ</sequence>
<accession>A0ABT8RHF8</accession>
<dbReference type="EMBL" id="JAUKPO010000065">
    <property type="protein sequence ID" value="MDO1451537.1"/>
    <property type="molecule type" value="Genomic_DNA"/>
</dbReference>
<comment type="caution">
    <text evidence="1">The sequence shown here is derived from an EMBL/GenBank/DDBJ whole genome shotgun (WGS) entry which is preliminary data.</text>
</comment>
<reference evidence="1" key="1">
    <citation type="submission" date="2023-07" db="EMBL/GenBank/DDBJ databases">
        <title>The genome sequence of Rhodocytophaga aerolata KACC 12507.</title>
        <authorList>
            <person name="Zhang X."/>
        </authorList>
    </citation>
    <scope>NUCLEOTIDE SEQUENCE</scope>
    <source>
        <strain evidence="1">KACC 12507</strain>
    </source>
</reference>
<evidence type="ECO:0000313" key="1">
    <source>
        <dbReference type="EMBL" id="MDO1451537.1"/>
    </source>
</evidence>